<feature type="transmembrane region" description="Helical" evidence="7">
    <location>
        <begin position="122"/>
        <end position="142"/>
    </location>
</feature>
<evidence type="ECO:0000256" key="4">
    <source>
        <dbReference type="ARBA" id="ARBA00022692"/>
    </source>
</evidence>
<dbReference type="EMBL" id="QCZG01000003">
    <property type="protein sequence ID" value="PWA13119.1"/>
    <property type="molecule type" value="Genomic_DNA"/>
</dbReference>
<keyword evidence="3" id="KW-1003">Cell membrane</keyword>
<comment type="similarity">
    <text evidence="7">Belongs to the binding-protein-dependent transport system permease family.</text>
</comment>
<evidence type="ECO:0000259" key="8">
    <source>
        <dbReference type="PROSITE" id="PS50928"/>
    </source>
</evidence>
<dbReference type="Proteomes" id="UP000245998">
    <property type="component" value="Unassembled WGS sequence"/>
</dbReference>
<protein>
    <recommendedName>
        <fullName evidence="8">ABC transmembrane type-1 domain-containing protein</fullName>
    </recommendedName>
</protein>
<dbReference type="Gene3D" id="1.10.3720.10">
    <property type="entry name" value="MetI-like"/>
    <property type="match status" value="1"/>
</dbReference>
<keyword evidence="5 7" id="KW-1133">Transmembrane helix</keyword>
<feature type="domain" description="ABC transmembrane type-1" evidence="8">
    <location>
        <begin position="57"/>
        <end position="237"/>
    </location>
</feature>
<feature type="transmembrane region" description="Helical" evidence="7">
    <location>
        <begin position="64"/>
        <end position="83"/>
    </location>
</feature>
<dbReference type="GO" id="GO:0005886">
    <property type="term" value="C:plasma membrane"/>
    <property type="evidence" value="ECO:0007669"/>
    <property type="project" value="UniProtKB-SubCell"/>
</dbReference>
<evidence type="ECO:0000313" key="10">
    <source>
        <dbReference type="Proteomes" id="UP000245998"/>
    </source>
</evidence>
<feature type="transmembrane region" description="Helical" evidence="7">
    <location>
        <begin position="95"/>
        <end position="116"/>
    </location>
</feature>
<dbReference type="CDD" id="cd06261">
    <property type="entry name" value="TM_PBP2"/>
    <property type="match status" value="1"/>
</dbReference>
<comment type="caution">
    <text evidence="9">The sequence shown here is derived from an EMBL/GenBank/DDBJ whole genome shotgun (WGS) entry which is preliminary data.</text>
</comment>
<accession>A0A2U1K7I5</accession>
<evidence type="ECO:0000256" key="5">
    <source>
        <dbReference type="ARBA" id="ARBA00022989"/>
    </source>
</evidence>
<dbReference type="InterPro" id="IPR000515">
    <property type="entry name" value="MetI-like"/>
</dbReference>
<feature type="transmembrane region" description="Helical" evidence="7">
    <location>
        <begin position="6"/>
        <end position="22"/>
    </location>
</feature>
<evidence type="ECO:0000256" key="3">
    <source>
        <dbReference type="ARBA" id="ARBA00022475"/>
    </source>
</evidence>
<dbReference type="AlphaFoldDB" id="A0A2U1K7I5"/>
<dbReference type="OrthoDB" id="9804353at2"/>
<reference evidence="9 10" key="1">
    <citation type="submission" date="2018-04" db="EMBL/GenBank/DDBJ databases">
        <title>Camelliibacillus theae gen. nov., sp. nov., isolated from Pu'er tea.</title>
        <authorList>
            <person name="Niu L."/>
        </authorList>
    </citation>
    <scope>NUCLEOTIDE SEQUENCE [LARGE SCALE GENOMIC DNA]</scope>
    <source>
        <strain evidence="9 10">T8</strain>
    </source>
</reference>
<sequence length="249" mass="28370">MKRHHLIQILIILSLIIVYEIATRMEWLDSFTFIPFSTMFMAMIDNFKDPGFVMNHFGTTVMEIVISFVGAVILGILFGIVLWRFDLIHHILQPYLMLFYAIPFFALYPIFISILGVGPVPVIMIGLFFSLPAVIVNTALGFREIRKVLVKVGQSFNLTFRQMLVHIYFPAAWPFIFTGIKLAIAYSIIGVIATEFILSARGLGYTISFAYNNFDLEGMYSSVLLVILIALIVNFVLGYIESLLYKRNL</sequence>
<feature type="transmembrane region" description="Helical" evidence="7">
    <location>
        <begin position="27"/>
        <end position="44"/>
    </location>
</feature>
<feature type="transmembrane region" description="Helical" evidence="7">
    <location>
        <begin position="171"/>
        <end position="198"/>
    </location>
</feature>
<dbReference type="PANTHER" id="PTHR30151:SF19">
    <property type="entry name" value="ABC TRANSPORTER PERMEASE"/>
    <property type="match status" value="1"/>
</dbReference>
<evidence type="ECO:0000256" key="7">
    <source>
        <dbReference type="RuleBase" id="RU363032"/>
    </source>
</evidence>
<keyword evidence="6 7" id="KW-0472">Membrane</keyword>
<evidence type="ECO:0000256" key="6">
    <source>
        <dbReference type="ARBA" id="ARBA00023136"/>
    </source>
</evidence>
<dbReference type="GO" id="GO:0055085">
    <property type="term" value="P:transmembrane transport"/>
    <property type="evidence" value="ECO:0007669"/>
    <property type="project" value="InterPro"/>
</dbReference>
<dbReference type="Pfam" id="PF00528">
    <property type="entry name" value="BPD_transp_1"/>
    <property type="match status" value="1"/>
</dbReference>
<keyword evidence="4 7" id="KW-0812">Transmembrane</keyword>
<dbReference type="PANTHER" id="PTHR30151">
    <property type="entry name" value="ALKANE SULFONATE ABC TRANSPORTER-RELATED, MEMBRANE SUBUNIT"/>
    <property type="match status" value="1"/>
</dbReference>
<keyword evidence="10" id="KW-1185">Reference proteome</keyword>
<evidence type="ECO:0000256" key="2">
    <source>
        <dbReference type="ARBA" id="ARBA00022448"/>
    </source>
</evidence>
<organism evidence="9 10">
    <name type="scientific">Pueribacillus theae</name>
    <dbReference type="NCBI Taxonomy" id="2171751"/>
    <lineage>
        <taxon>Bacteria</taxon>
        <taxon>Bacillati</taxon>
        <taxon>Bacillota</taxon>
        <taxon>Bacilli</taxon>
        <taxon>Bacillales</taxon>
        <taxon>Bacillaceae</taxon>
        <taxon>Pueribacillus</taxon>
    </lineage>
</organism>
<gene>
    <name evidence="9" type="ORF">DCC39_03040</name>
</gene>
<feature type="transmembrane region" description="Helical" evidence="7">
    <location>
        <begin position="218"/>
        <end position="240"/>
    </location>
</feature>
<keyword evidence="2 7" id="KW-0813">Transport</keyword>
<proteinExistence type="inferred from homology"/>
<dbReference type="RefSeq" id="WP_116553405.1">
    <property type="nucleotide sequence ID" value="NZ_QCZG01000003.1"/>
</dbReference>
<comment type="subcellular location">
    <subcellularLocation>
        <location evidence="1 7">Cell membrane</location>
        <topology evidence="1 7">Multi-pass membrane protein</topology>
    </subcellularLocation>
</comment>
<dbReference type="PROSITE" id="PS50928">
    <property type="entry name" value="ABC_TM1"/>
    <property type="match status" value="1"/>
</dbReference>
<dbReference type="InterPro" id="IPR035906">
    <property type="entry name" value="MetI-like_sf"/>
</dbReference>
<evidence type="ECO:0000313" key="9">
    <source>
        <dbReference type="EMBL" id="PWA13119.1"/>
    </source>
</evidence>
<name>A0A2U1K7I5_9BACI</name>
<evidence type="ECO:0000256" key="1">
    <source>
        <dbReference type="ARBA" id="ARBA00004651"/>
    </source>
</evidence>
<dbReference type="SUPFAM" id="SSF161098">
    <property type="entry name" value="MetI-like"/>
    <property type="match status" value="1"/>
</dbReference>